<dbReference type="PANTHER" id="PTHR36151">
    <property type="entry name" value="BLR2777 PROTEIN"/>
    <property type="match status" value="1"/>
</dbReference>
<name>A0A494XZ53_9BURK</name>
<gene>
    <name evidence="2" type="ORF">D7S86_11585</name>
</gene>
<dbReference type="OrthoDB" id="108890at2"/>
<dbReference type="RefSeq" id="WP_121086545.1">
    <property type="nucleotide sequence ID" value="NZ_RBZU01000004.1"/>
</dbReference>
<evidence type="ECO:0000313" key="3">
    <source>
        <dbReference type="Proteomes" id="UP000270342"/>
    </source>
</evidence>
<dbReference type="EMBL" id="RBZU01000004">
    <property type="protein sequence ID" value="RKP55845.1"/>
    <property type="molecule type" value="Genomic_DNA"/>
</dbReference>
<feature type="domain" description="ER-bound oxygenase mpaB/mpaB'/Rubber oxygenase catalytic" evidence="1">
    <location>
        <begin position="46"/>
        <end position="270"/>
    </location>
</feature>
<accession>A0A494XZ53</accession>
<dbReference type="AlphaFoldDB" id="A0A494XZ53"/>
<sequence>MVKEFVRKQIEGQVLGISMPARAPLKLDFLNPPGDRGLFGPGAACWDVHGDFSSMLIGGMSALLLQMLDPLALAGVLDHSNFRSDMLGRLRRTAQFIAGTTFGSTHDAERLIERVKAIHLDVNGVTAEGRAYSATDPELLTWVHVAEVHSFLQSHLRYKNPHLSLARQDQYFDEYALIAERLGARDVPRSRAAVERYLDARRAALHCDARTRDVFDIVMRAPSPGRSSRAFTWLVKRAAVDLLPPWALEMFGRQPWPAPARVVLHASVRVSVKPLRWAVRNSASALAHRRVAAGSLRSPSPSH</sequence>
<dbReference type="Proteomes" id="UP000270342">
    <property type="component" value="Unassembled WGS sequence"/>
</dbReference>
<dbReference type="GO" id="GO:0016491">
    <property type="term" value="F:oxidoreductase activity"/>
    <property type="evidence" value="ECO:0007669"/>
    <property type="project" value="InterPro"/>
</dbReference>
<dbReference type="InterPro" id="IPR018713">
    <property type="entry name" value="MPAB/Lcp_cat_dom"/>
</dbReference>
<comment type="caution">
    <text evidence="2">The sequence shown here is derived from an EMBL/GenBank/DDBJ whole genome shotgun (WGS) entry which is preliminary data.</text>
</comment>
<reference evidence="2 3" key="1">
    <citation type="submission" date="2018-10" db="EMBL/GenBank/DDBJ databases">
        <title>Robbsia sp. DHC34, isolated from soil.</title>
        <authorList>
            <person name="Gao Z.-H."/>
            <person name="Qiu L.-H."/>
        </authorList>
    </citation>
    <scope>NUCLEOTIDE SEQUENCE [LARGE SCALE GENOMIC DNA]</scope>
    <source>
        <strain evidence="2 3">DHC34</strain>
    </source>
</reference>
<dbReference type="PANTHER" id="PTHR36151:SF3">
    <property type="entry name" value="ER-BOUND OXYGENASE MPAB_MPAB'_RUBBER OXYGENASE CATALYTIC DOMAIN-CONTAINING PROTEIN"/>
    <property type="match status" value="1"/>
</dbReference>
<evidence type="ECO:0000259" key="1">
    <source>
        <dbReference type="Pfam" id="PF09995"/>
    </source>
</evidence>
<evidence type="ECO:0000313" key="2">
    <source>
        <dbReference type="EMBL" id="RKP55845.1"/>
    </source>
</evidence>
<dbReference type="Pfam" id="PF09995">
    <property type="entry name" value="MPAB_Lcp_cat"/>
    <property type="match status" value="1"/>
</dbReference>
<proteinExistence type="predicted"/>
<keyword evidence="3" id="KW-1185">Reference proteome</keyword>
<organism evidence="2 3">
    <name type="scientific">Pararobbsia silviterrae</name>
    <dbReference type="NCBI Taxonomy" id="1792498"/>
    <lineage>
        <taxon>Bacteria</taxon>
        <taxon>Pseudomonadati</taxon>
        <taxon>Pseudomonadota</taxon>
        <taxon>Betaproteobacteria</taxon>
        <taxon>Burkholderiales</taxon>
        <taxon>Burkholderiaceae</taxon>
        <taxon>Pararobbsia</taxon>
    </lineage>
</organism>
<protein>
    <submittedName>
        <fullName evidence="2">DUF2236 domain-containing protein</fullName>
    </submittedName>
</protein>